<dbReference type="Proteomes" id="UP001152797">
    <property type="component" value="Unassembled WGS sequence"/>
</dbReference>
<dbReference type="EMBL" id="CAMXCT030000841">
    <property type="protein sequence ID" value="CAL4771178.1"/>
    <property type="molecule type" value="Genomic_DNA"/>
</dbReference>
<dbReference type="EMBL" id="CAMXCT020000841">
    <property type="protein sequence ID" value="CAL1137241.1"/>
    <property type="molecule type" value="Genomic_DNA"/>
</dbReference>
<evidence type="ECO:0000313" key="2">
    <source>
        <dbReference type="EMBL" id="CAL1137241.1"/>
    </source>
</evidence>
<reference evidence="2" key="2">
    <citation type="submission" date="2024-04" db="EMBL/GenBank/DDBJ databases">
        <authorList>
            <person name="Chen Y."/>
            <person name="Shah S."/>
            <person name="Dougan E. K."/>
            <person name="Thang M."/>
            <person name="Chan C."/>
        </authorList>
    </citation>
    <scope>NUCLEOTIDE SEQUENCE [LARGE SCALE GENOMIC DNA]</scope>
</reference>
<accession>A0A9P1C2J5</accession>
<evidence type="ECO:0000313" key="1">
    <source>
        <dbReference type="EMBL" id="CAI3983866.1"/>
    </source>
</evidence>
<organism evidence="1">
    <name type="scientific">Cladocopium goreaui</name>
    <dbReference type="NCBI Taxonomy" id="2562237"/>
    <lineage>
        <taxon>Eukaryota</taxon>
        <taxon>Sar</taxon>
        <taxon>Alveolata</taxon>
        <taxon>Dinophyceae</taxon>
        <taxon>Suessiales</taxon>
        <taxon>Symbiodiniaceae</taxon>
        <taxon>Cladocopium</taxon>
    </lineage>
</organism>
<name>A0A9P1C2J5_9DINO</name>
<evidence type="ECO:0000313" key="3">
    <source>
        <dbReference type="Proteomes" id="UP001152797"/>
    </source>
</evidence>
<dbReference type="OrthoDB" id="10593037at2759"/>
<protein>
    <submittedName>
        <fullName evidence="1">Uncharacterized protein</fullName>
    </submittedName>
</protein>
<reference evidence="1" key="1">
    <citation type="submission" date="2022-10" db="EMBL/GenBank/DDBJ databases">
        <authorList>
            <person name="Chen Y."/>
            <person name="Dougan E. K."/>
            <person name="Chan C."/>
            <person name="Rhodes N."/>
            <person name="Thang M."/>
        </authorList>
    </citation>
    <scope>NUCLEOTIDE SEQUENCE</scope>
</reference>
<proteinExistence type="predicted"/>
<gene>
    <name evidence="1" type="ORF">C1SCF055_LOCUS11443</name>
</gene>
<dbReference type="AlphaFoldDB" id="A0A9P1C2J5"/>
<sequence>MSNQVNGKTFFFACCGIKGDWVYLRKALKLESGFRSTRVCHYCDTTEWWKFGSNLRSWNGQLVDPWKTDEPPTPLRTIPGVESPLLIRTDPAHTWPIGVGKEFAASTIFLLCHLDVWPANNMPDKLLGAWEHFQSWRYRTKHTCKLHEFTYKTFKVQSLQQYPVLGGSGSDCIVVCKWLESVVDDPAMLPAFHVDW</sequence>
<dbReference type="EMBL" id="CAMXCT010000841">
    <property type="protein sequence ID" value="CAI3983866.1"/>
    <property type="molecule type" value="Genomic_DNA"/>
</dbReference>
<comment type="caution">
    <text evidence="1">The sequence shown here is derived from an EMBL/GenBank/DDBJ whole genome shotgun (WGS) entry which is preliminary data.</text>
</comment>
<keyword evidence="3" id="KW-1185">Reference proteome</keyword>